<reference evidence="18" key="1">
    <citation type="submission" date="2020-07" db="EMBL/GenBank/DDBJ databases">
        <title>Multicomponent nature underlies the extraordinary mechanical properties of spider dragline silk.</title>
        <authorList>
            <person name="Kono N."/>
            <person name="Nakamura H."/>
            <person name="Mori M."/>
            <person name="Yoshida Y."/>
            <person name="Ohtoshi R."/>
            <person name="Malay A.D."/>
            <person name="Moran D.A.P."/>
            <person name="Tomita M."/>
            <person name="Numata K."/>
            <person name="Arakawa K."/>
        </authorList>
    </citation>
    <scope>NUCLEOTIDE SEQUENCE</scope>
</reference>
<protein>
    <recommendedName>
        <fullName evidence="14">ATP-dependent helicase Rep</fullName>
    </recommendedName>
    <alternativeName>
        <fullName evidence="15">RepP</fullName>
    </alternativeName>
</protein>
<dbReference type="InterPro" id="IPR027417">
    <property type="entry name" value="P-loop_NTPase"/>
</dbReference>
<dbReference type="GO" id="GO:0016787">
    <property type="term" value="F:hydrolase activity"/>
    <property type="evidence" value="ECO:0007669"/>
    <property type="project" value="UniProtKB-KW"/>
</dbReference>
<accession>A0A8X6J3V7</accession>
<evidence type="ECO:0000256" key="2">
    <source>
        <dbReference type="ARBA" id="ARBA00008545"/>
    </source>
</evidence>
<evidence type="ECO:0000256" key="12">
    <source>
        <dbReference type="ARBA" id="ARBA00023125"/>
    </source>
</evidence>
<evidence type="ECO:0000259" key="17">
    <source>
        <dbReference type="PROSITE" id="PS52020"/>
    </source>
</evidence>
<evidence type="ECO:0000256" key="8">
    <source>
        <dbReference type="ARBA" id="ARBA00022741"/>
    </source>
</evidence>
<dbReference type="GO" id="GO:0003724">
    <property type="term" value="F:RNA helicase activity"/>
    <property type="evidence" value="ECO:0007669"/>
    <property type="project" value="InterPro"/>
</dbReference>
<feature type="domain" description="CRESS-DNA virus Rep endonuclease" evidence="17">
    <location>
        <begin position="1"/>
        <end position="94"/>
    </location>
</feature>
<evidence type="ECO:0000256" key="5">
    <source>
        <dbReference type="ARBA" id="ARBA00022705"/>
    </source>
</evidence>
<evidence type="ECO:0000256" key="1">
    <source>
        <dbReference type="ARBA" id="ARBA00001936"/>
    </source>
</evidence>
<evidence type="ECO:0000256" key="7">
    <source>
        <dbReference type="ARBA" id="ARBA00022723"/>
    </source>
</evidence>
<evidence type="ECO:0000256" key="10">
    <source>
        <dbReference type="ARBA" id="ARBA00022801"/>
    </source>
</evidence>
<dbReference type="GO" id="GO:0006260">
    <property type="term" value="P:DNA replication"/>
    <property type="evidence" value="ECO:0007669"/>
    <property type="project" value="UniProtKB-KW"/>
</dbReference>
<comment type="caution">
    <text evidence="18">The sequence shown here is derived from an EMBL/GenBank/DDBJ whole genome shotgun (WGS) entry which is preliminary data.</text>
</comment>
<dbReference type="Proteomes" id="UP000887116">
    <property type="component" value="Unassembled WGS sequence"/>
</dbReference>
<keyword evidence="6" id="KW-0540">Nuclease</keyword>
<keyword evidence="7" id="KW-0479">Metal-binding</keyword>
<evidence type="ECO:0000256" key="11">
    <source>
        <dbReference type="ARBA" id="ARBA00023124"/>
    </source>
</evidence>
<dbReference type="SUPFAM" id="SSF52540">
    <property type="entry name" value="P-loop containing nucleoside triphosphate hydrolases"/>
    <property type="match status" value="1"/>
</dbReference>
<dbReference type="PROSITE" id="PS52020">
    <property type="entry name" value="CRESS_DNA_REP"/>
    <property type="match status" value="1"/>
</dbReference>
<dbReference type="GO" id="GO:0046872">
    <property type="term" value="F:metal ion binding"/>
    <property type="evidence" value="ECO:0007669"/>
    <property type="project" value="UniProtKB-KW"/>
</dbReference>
<dbReference type="GO" id="GO:0016779">
    <property type="term" value="F:nucleotidyltransferase activity"/>
    <property type="evidence" value="ECO:0007669"/>
    <property type="project" value="UniProtKB-KW"/>
</dbReference>
<evidence type="ECO:0000256" key="9">
    <source>
        <dbReference type="ARBA" id="ARBA00022759"/>
    </source>
</evidence>
<evidence type="ECO:0000256" key="3">
    <source>
        <dbReference type="ARBA" id="ARBA00022679"/>
    </source>
</evidence>
<sequence>MQLLLASHLVEESGINCNGSFPSHLMSYINPYKIFFLKQIYETSYMILLSYNRTTLAGIKKWIPGAHFERARGTPAENRAYCSKDGDFAEWGCIPTTTGRPCKFGDVLNLAESGQIGAIKEAYPGVYLRYKATLLSSLVCNTTDLKNSCGVWLCGPPRSGKDYAVRQLNGVYMKMLNKWWDGYKNDDYVLISDIEPDHGKWLGYYLKIWCDMYAFNAEIKGGSMKIRPKKIFMTSNFKLEEVFTGEIYNAIAARCNIYDYSNGSDVVITRRMQPQPSDVFISALAANEDGLSFTPSISPPCAGEESVVPSIPEGSEDTTD</sequence>
<evidence type="ECO:0000256" key="16">
    <source>
        <dbReference type="SAM" id="MobiDB-lite"/>
    </source>
</evidence>
<evidence type="ECO:0000256" key="14">
    <source>
        <dbReference type="ARBA" id="ARBA00030754"/>
    </source>
</evidence>
<keyword evidence="10" id="KW-0378">Hydrolase</keyword>
<dbReference type="InterPro" id="IPR049912">
    <property type="entry name" value="CRESS_DNA_REP"/>
</dbReference>
<evidence type="ECO:0000313" key="18">
    <source>
        <dbReference type="EMBL" id="GFQ90390.1"/>
    </source>
</evidence>
<dbReference type="GO" id="GO:0003723">
    <property type="term" value="F:RNA binding"/>
    <property type="evidence" value="ECO:0007669"/>
    <property type="project" value="InterPro"/>
</dbReference>
<keyword evidence="13" id="KW-0511">Multifunctional enzyme</keyword>
<feature type="region of interest" description="Disordered" evidence="16">
    <location>
        <begin position="298"/>
        <end position="320"/>
    </location>
</feature>
<proteinExistence type="inferred from homology"/>
<keyword evidence="4" id="KW-0548">Nucleotidyltransferase</keyword>
<organism evidence="18 19">
    <name type="scientific">Trichonephila clavata</name>
    <name type="common">Joro spider</name>
    <name type="synonym">Nephila clavata</name>
    <dbReference type="NCBI Taxonomy" id="2740835"/>
    <lineage>
        <taxon>Eukaryota</taxon>
        <taxon>Metazoa</taxon>
        <taxon>Ecdysozoa</taxon>
        <taxon>Arthropoda</taxon>
        <taxon>Chelicerata</taxon>
        <taxon>Arachnida</taxon>
        <taxon>Araneae</taxon>
        <taxon>Araneomorphae</taxon>
        <taxon>Entelegynae</taxon>
        <taxon>Araneoidea</taxon>
        <taxon>Nephilidae</taxon>
        <taxon>Trichonephila</taxon>
    </lineage>
</organism>
<keyword evidence="3" id="KW-0808">Transferase</keyword>
<gene>
    <name evidence="18" type="primary">Rep</name>
    <name evidence="18" type="ORF">TNCT_444061</name>
</gene>
<evidence type="ECO:0000256" key="4">
    <source>
        <dbReference type="ARBA" id="ARBA00022695"/>
    </source>
</evidence>
<dbReference type="OrthoDB" id="6433169at2759"/>
<evidence type="ECO:0000256" key="6">
    <source>
        <dbReference type="ARBA" id="ARBA00022722"/>
    </source>
</evidence>
<dbReference type="Pfam" id="PF02407">
    <property type="entry name" value="Viral_Rep"/>
    <property type="match status" value="1"/>
</dbReference>
<keyword evidence="9" id="KW-0255">Endonuclease</keyword>
<dbReference type="Gene3D" id="3.40.1310.20">
    <property type="match status" value="1"/>
</dbReference>
<evidence type="ECO:0000256" key="13">
    <source>
        <dbReference type="ARBA" id="ARBA00023268"/>
    </source>
</evidence>
<keyword evidence="11" id="KW-0190">Covalent protein-DNA linkage</keyword>
<dbReference type="Pfam" id="PF00910">
    <property type="entry name" value="RNA_helicase"/>
    <property type="match status" value="1"/>
</dbReference>
<name>A0A8X6J3V7_TRICU</name>
<dbReference type="GO" id="GO:0003677">
    <property type="term" value="F:DNA binding"/>
    <property type="evidence" value="ECO:0007669"/>
    <property type="project" value="UniProtKB-KW"/>
</dbReference>
<dbReference type="GO" id="GO:0000166">
    <property type="term" value="F:nucleotide binding"/>
    <property type="evidence" value="ECO:0007669"/>
    <property type="project" value="UniProtKB-KW"/>
</dbReference>
<keyword evidence="8" id="KW-0547">Nucleotide-binding</keyword>
<dbReference type="EMBL" id="BMAO01023693">
    <property type="protein sequence ID" value="GFQ90390.1"/>
    <property type="molecule type" value="Genomic_DNA"/>
</dbReference>
<comment type="similarity">
    <text evidence="2">Belongs to the nanoviruses/circoviruses replication-associated protein family.</text>
</comment>
<keyword evidence="19" id="KW-1185">Reference proteome</keyword>
<comment type="cofactor">
    <cofactor evidence="1">
        <name>Mn(2+)</name>
        <dbReference type="ChEBI" id="CHEBI:29035"/>
    </cofactor>
</comment>
<keyword evidence="12" id="KW-0238">DNA-binding</keyword>
<keyword evidence="5" id="KW-0235">DNA replication</keyword>
<dbReference type="GO" id="GO:0004519">
    <property type="term" value="F:endonuclease activity"/>
    <property type="evidence" value="ECO:0007669"/>
    <property type="project" value="UniProtKB-KW"/>
</dbReference>
<evidence type="ECO:0000256" key="15">
    <source>
        <dbReference type="ARBA" id="ARBA00032243"/>
    </source>
</evidence>
<evidence type="ECO:0000313" key="19">
    <source>
        <dbReference type="Proteomes" id="UP000887116"/>
    </source>
</evidence>
<dbReference type="AlphaFoldDB" id="A0A8X6J3V7"/>
<dbReference type="InterPro" id="IPR000605">
    <property type="entry name" value="Helicase_SF3_ssDNA/RNA_vir"/>
</dbReference>